<keyword evidence="6" id="KW-0813">Transport</keyword>
<evidence type="ECO:0000256" key="3">
    <source>
        <dbReference type="ARBA" id="ARBA00007368"/>
    </source>
</evidence>
<keyword evidence="15" id="KW-1185">Reference proteome</keyword>
<dbReference type="KEGG" id="azm:DM194_00320"/>
<evidence type="ECO:0000256" key="7">
    <source>
        <dbReference type="ARBA" id="ARBA00022617"/>
    </source>
</evidence>
<keyword evidence="10" id="KW-0574">Periplasm</keyword>
<proteinExistence type="inferred from homology"/>
<protein>
    <recommendedName>
        <fullName evidence="5">Periplasmic nitrate reductase, electron transfer subunit</fullName>
    </recommendedName>
    <alternativeName>
        <fullName evidence="13">Diheme cytochrome c NapB</fullName>
    </alternativeName>
</protein>
<dbReference type="OrthoDB" id="13290at2"/>
<evidence type="ECO:0000313" key="15">
    <source>
        <dbReference type="Proteomes" id="UP000249605"/>
    </source>
</evidence>
<dbReference type="FunFam" id="1.10.1130.10:FF:000001">
    <property type="entry name" value="Periplasmic nitrate reductase, electron transfer subunit"/>
    <property type="match status" value="1"/>
</dbReference>
<dbReference type="Gene3D" id="1.10.1130.10">
    <property type="entry name" value="Flavocytochrome C3, Chain A"/>
    <property type="match status" value="1"/>
</dbReference>
<accession>A0A2U9S149</accession>
<comment type="function">
    <text evidence="1">Electron transfer subunit of the periplasmic nitrate reductase complex NapAB. Receives electrons from the membrane-anchored tetraheme c-type NapC protein and transfers these to NapA subunit, thus allowing electron flow between membrane and periplasm. Essential for periplasmic nitrate reduction with nitrate as the terminal electron acceptor.</text>
</comment>
<dbReference type="Pfam" id="PF03892">
    <property type="entry name" value="NapB"/>
    <property type="match status" value="1"/>
</dbReference>
<keyword evidence="11" id="KW-0249">Electron transport</keyword>
<dbReference type="GO" id="GO:0046872">
    <property type="term" value="F:metal ion binding"/>
    <property type="evidence" value="ECO:0007669"/>
    <property type="project" value="UniProtKB-KW"/>
</dbReference>
<keyword evidence="7" id="KW-0349">Heme</keyword>
<comment type="subunit">
    <text evidence="4">Component of the periplasmic nitrate reductase NapAB complex composed of NapA and NapB.</text>
</comment>
<evidence type="ECO:0000256" key="12">
    <source>
        <dbReference type="ARBA" id="ARBA00023004"/>
    </source>
</evidence>
<dbReference type="GO" id="GO:0009061">
    <property type="term" value="P:anaerobic respiration"/>
    <property type="evidence" value="ECO:0007669"/>
    <property type="project" value="InterPro"/>
</dbReference>
<dbReference type="PANTHER" id="PTHR38604">
    <property type="entry name" value="PERIPLASMIC NITRATE REDUCTASE, ELECTRON TRANSFER SUBUNIT"/>
    <property type="match status" value="1"/>
</dbReference>
<dbReference type="InterPro" id="IPR036280">
    <property type="entry name" value="Multihaem_cyt_sf"/>
</dbReference>
<evidence type="ECO:0000313" key="14">
    <source>
        <dbReference type="EMBL" id="AWU92847.1"/>
    </source>
</evidence>
<evidence type="ECO:0000256" key="11">
    <source>
        <dbReference type="ARBA" id="ARBA00022982"/>
    </source>
</evidence>
<evidence type="ECO:0000256" key="13">
    <source>
        <dbReference type="ARBA" id="ARBA00031832"/>
    </source>
</evidence>
<evidence type="ECO:0000256" key="6">
    <source>
        <dbReference type="ARBA" id="ARBA00022448"/>
    </source>
</evidence>
<gene>
    <name evidence="14" type="ORF">DM194_00320</name>
</gene>
<keyword evidence="12" id="KW-0408">Iron</keyword>
<dbReference type="EMBL" id="CP029829">
    <property type="protein sequence ID" value="AWU92847.1"/>
    <property type="molecule type" value="Genomic_DNA"/>
</dbReference>
<evidence type="ECO:0000256" key="9">
    <source>
        <dbReference type="ARBA" id="ARBA00022729"/>
    </source>
</evidence>
<evidence type="ECO:0000256" key="8">
    <source>
        <dbReference type="ARBA" id="ARBA00022723"/>
    </source>
</evidence>
<keyword evidence="8" id="KW-0479">Metal-binding</keyword>
<name>A0A2U9S149_9PROT</name>
<dbReference type="AlphaFoldDB" id="A0A2U9S149"/>
<dbReference type="PANTHER" id="PTHR38604:SF1">
    <property type="entry name" value="PERIPLASMIC NITRATE REDUCTASE, ELECTRON TRANSFER SUBUNIT"/>
    <property type="match status" value="1"/>
</dbReference>
<evidence type="ECO:0000256" key="2">
    <source>
        <dbReference type="ARBA" id="ARBA00004418"/>
    </source>
</evidence>
<evidence type="ECO:0000256" key="1">
    <source>
        <dbReference type="ARBA" id="ARBA00002599"/>
    </source>
</evidence>
<evidence type="ECO:0000256" key="5">
    <source>
        <dbReference type="ARBA" id="ARBA00013773"/>
    </source>
</evidence>
<keyword evidence="9" id="KW-0732">Signal</keyword>
<dbReference type="InterPro" id="IPR005591">
    <property type="entry name" value="NapB"/>
</dbReference>
<evidence type="ECO:0000256" key="4">
    <source>
        <dbReference type="ARBA" id="ARBA00011752"/>
    </source>
</evidence>
<comment type="similarity">
    <text evidence="3">Belongs to the NapB family.</text>
</comment>
<evidence type="ECO:0000256" key="10">
    <source>
        <dbReference type="ARBA" id="ARBA00022764"/>
    </source>
</evidence>
<sequence length="195" mass="21086">MRGQDHARRERLRSAGIMKTRFLIAALALLAGVPALTIGVTSGVGAADKPIVAAQSAANATGTVGGIKVPSTNHPITLDVPAEATHREITDDQKRVRNYADQPPLIPHAIRDYQIDLNINKCLTCHDRRNTAGSQAPMLSVTHFQDRDGQTLGTVAARRYFCTQCHVQQTDAQPMVPNSFRDFDSVLGHAQGGQK</sequence>
<organism evidence="14 15">
    <name type="scientific">Azospirillum ramasamyi</name>
    <dbReference type="NCBI Taxonomy" id="682998"/>
    <lineage>
        <taxon>Bacteria</taxon>
        <taxon>Pseudomonadati</taxon>
        <taxon>Pseudomonadota</taxon>
        <taxon>Alphaproteobacteria</taxon>
        <taxon>Rhodospirillales</taxon>
        <taxon>Azospirillaceae</taxon>
        <taxon>Azospirillum</taxon>
    </lineage>
</organism>
<dbReference type="Proteomes" id="UP000249605">
    <property type="component" value="Chromosome"/>
</dbReference>
<reference evidence="14 15" key="1">
    <citation type="journal article" date="2019" name="Int. J. Syst. Evol. Microbiol.">
        <title>Azospirillum ramasamyi sp. nov., a novel diazotrophic bacterium isolated from fermented bovine products.</title>
        <authorList>
            <person name="Anandham R."/>
            <person name="Heo J."/>
            <person name="Krishnamoorthy R."/>
            <person name="SenthilKumar M."/>
            <person name="Gopal N.O."/>
            <person name="Kim S.J."/>
            <person name="Kwon S.W."/>
        </authorList>
    </citation>
    <scope>NUCLEOTIDE SEQUENCE [LARGE SCALE GENOMIC DNA]</scope>
    <source>
        <strain evidence="14 15">M2T2B2</strain>
    </source>
</reference>
<dbReference type="GO" id="GO:0042597">
    <property type="term" value="C:periplasmic space"/>
    <property type="evidence" value="ECO:0007669"/>
    <property type="project" value="UniProtKB-SubCell"/>
</dbReference>
<comment type="subcellular location">
    <subcellularLocation>
        <location evidence="2">Periplasm</location>
    </subcellularLocation>
</comment>
<dbReference type="SUPFAM" id="SSF48695">
    <property type="entry name" value="Multiheme cytochromes"/>
    <property type="match status" value="1"/>
</dbReference>